<dbReference type="Gene3D" id="3.30.1540.10">
    <property type="entry name" value="formyl-coa transferase, domain 3"/>
    <property type="match status" value="1"/>
</dbReference>
<protein>
    <submittedName>
        <fullName evidence="1">CoA transferase</fullName>
    </submittedName>
</protein>
<keyword evidence="1" id="KW-0808">Transferase</keyword>
<evidence type="ECO:0000313" key="1">
    <source>
        <dbReference type="EMBL" id="TXS92777.1"/>
    </source>
</evidence>
<dbReference type="AlphaFoldDB" id="A0A5C8ZZF6"/>
<evidence type="ECO:0000313" key="2">
    <source>
        <dbReference type="Proteomes" id="UP000321039"/>
    </source>
</evidence>
<dbReference type="PANTHER" id="PTHR48228:SF5">
    <property type="entry name" value="ALPHA-METHYLACYL-COA RACEMASE"/>
    <property type="match status" value="1"/>
</dbReference>
<dbReference type="Gene3D" id="3.40.50.10540">
    <property type="entry name" value="Crotonobetainyl-coa:carnitine coa-transferase, domain 1"/>
    <property type="match status" value="1"/>
</dbReference>
<comment type="caution">
    <text evidence="1">The sequence shown here is derived from an EMBL/GenBank/DDBJ whole genome shotgun (WGS) entry which is preliminary data.</text>
</comment>
<dbReference type="Pfam" id="PF02515">
    <property type="entry name" value="CoA_transf_3"/>
    <property type="match status" value="1"/>
</dbReference>
<organism evidence="1 2">
    <name type="scientific">Parahaliea maris</name>
    <dbReference type="NCBI Taxonomy" id="2716870"/>
    <lineage>
        <taxon>Bacteria</taxon>
        <taxon>Pseudomonadati</taxon>
        <taxon>Pseudomonadota</taxon>
        <taxon>Gammaproteobacteria</taxon>
        <taxon>Cellvibrionales</taxon>
        <taxon>Halieaceae</taxon>
        <taxon>Parahaliea</taxon>
    </lineage>
</organism>
<dbReference type="PANTHER" id="PTHR48228">
    <property type="entry name" value="SUCCINYL-COA--D-CITRAMALATE COA-TRANSFERASE"/>
    <property type="match status" value="1"/>
</dbReference>
<keyword evidence="2" id="KW-1185">Reference proteome</keyword>
<dbReference type="Proteomes" id="UP000321039">
    <property type="component" value="Unassembled WGS sequence"/>
</dbReference>
<dbReference type="EMBL" id="VRZA01000004">
    <property type="protein sequence ID" value="TXS92777.1"/>
    <property type="molecule type" value="Genomic_DNA"/>
</dbReference>
<sequence length="383" mass="41101">MGPLEGIKIVEISALGPGPMCGMFLADLGAEVTVIQRKGGDSGALIDLVTKGKYAISNRGKRSIALDLKNPVAAEVALDIIRDSDALIEGFRPGVMERLGLGPETCLELNPALIYGRMTGWGQCGPLANCAGHDINYIALSGALYYSGHREEAPFAPPTLVGDVGGGALMLALGIVAGILNARKTGKGQVIDAAITDGTAVMTSLLYSFHQAGVWSNQRGDNIIDSATPWYGTYECADGRYISVGALEARFYNLLMEKCGLANEPGFNNQFDKTRWSRAKGEMASLFKTRTRDQWCELLEGTDACFAPVLDFVEAAAHPHNRHRETFLEIDGVLQPAPAPRFSGTPAEIRSSPPLEGEHTESILSSLGYKEPLIESLRYQGVI</sequence>
<dbReference type="InterPro" id="IPR050509">
    <property type="entry name" value="CoA-transferase_III"/>
</dbReference>
<dbReference type="InterPro" id="IPR044855">
    <property type="entry name" value="CoA-Trfase_III_dom3_sf"/>
</dbReference>
<dbReference type="RefSeq" id="WP_148068780.1">
    <property type="nucleotide sequence ID" value="NZ_VRZA01000004.1"/>
</dbReference>
<reference evidence="1 2" key="1">
    <citation type="submission" date="2019-08" db="EMBL/GenBank/DDBJ databases">
        <title>Parahaliea maris sp. nov., isolated from the surface seawater.</title>
        <authorList>
            <person name="Liu Y."/>
        </authorList>
    </citation>
    <scope>NUCLEOTIDE SEQUENCE [LARGE SCALE GENOMIC DNA]</scope>
    <source>
        <strain evidence="1 2">HSLHS9</strain>
    </source>
</reference>
<proteinExistence type="predicted"/>
<dbReference type="SUPFAM" id="SSF89796">
    <property type="entry name" value="CoA-transferase family III (CaiB/BaiF)"/>
    <property type="match status" value="1"/>
</dbReference>
<dbReference type="InterPro" id="IPR003673">
    <property type="entry name" value="CoA-Trfase_fam_III"/>
</dbReference>
<dbReference type="GO" id="GO:0016740">
    <property type="term" value="F:transferase activity"/>
    <property type="evidence" value="ECO:0007669"/>
    <property type="project" value="UniProtKB-KW"/>
</dbReference>
<dbReference type="InterPro" id="IPR023606">
    <property type="entry name" value="CoA-Trfase_III_dom_1_sf"/>
</dbReference>
<gene>
    <name evidence="1" type="ORF">FV139_12445</name>
</gene>
<name>A0A5C8ZZF6_9GAMM</name>
<accession>A0A5C8ZZF6</accession>